<feature type="transmembrane region" description="Helical" evidence="6">
    <location>
        <begin position="40"/>
        <end position="60"/>
    </location>
</feature>
<accession>A0A1F6V452</accession>
<organism evidence="7 8">
    <name type="scientific">Candidatus Nomurabacteria bacterium RIFCSPHIGHO2_01_FULL_40_20</name>
    <dbReference type="NCBI Taxonomy" id="1801738"/>
    <lineage>
        <taxon>Bacteria</taxon>
        <taxon>Candidatus Nomuraibacteriota</taxon>
    </lineage>
</organism>
<dbReference type="PIRSF" id="PIRSF006324">
    <property type="entry name" value="LeuE"/>
    <property type="match status" value="1"/>
</dbReference>
<protein>
    <recommendedName>
        <fullName evidence="9">Amino acid transporter</fullName>
    </recommendedName>
</protein>
<comment type="subcellular location">
    <subcellularLocation>
        <location evidence="1">Cell membrane</location>
        <topology evidence="1">Multi-pass membrane protein</topology>
    </subcellularLocation>
</comment>
<name>A0A1F6V452_9BACT</name>
<comment type="caution">
    <text evidence="7">The sequence shown here is derived from an EMBL/GenBank/DDBJ whole genome shotgun (WGS) entry which is preliminary data.</text>
</comment>
<feature type="transmembrane region" description="Helical" evidence="6">
    <location>
        <begin position="125"/>
        <end position="144"/>
    </location>
</feature>
<dbReference type="InterPro" id="IPR001123">
    <property type="entry name" value="LeuE-type"/>
</dbReference>
<dbReference type="PANTHER" id="PTHR30086:SF20">
    <property type="entry name" value="ARGININE EXPORTER PROTEIN ARGO-RELATED"/>
    <property type="match status" value="1"/>
</dbReference>
<reference evidence="7 8" key="1">
    <citation type="journal article" date="2016" name="Nat. Commun.">
        <title>Thousands of microbial genomes shed light on interconnected biogeochemical processes in an aquifer system.</title>
        <authorList>
            <person name="Anantharaman K."/>
            <person name="Brown C.T."/>
            <person name="Hug L.A."/>
            <person name="Sharon I."/>
            <person name="Castelle C.J."/>
            <person name="Probst A.J."/>
            <person name="Thomas B.C."/>
            <person name="Singh A."/>
            <person name="Wilkins M.J."/>
            <person name="Karaoz U."/>
            <person name="Brodie E.L."/>
            <person name="Williams K.H."/>
            <person name="Hubbard S.S."/>
            <person name="Banfield J.F."/>
        </authorList>
    </citation>
    <scope>NUCLEOTIDE SEQUENCE [LARGE SCALE GENOMIC DNA]</scope>
</reference>
<evidence type="ECO:0000313" key="8">
    <source>
        <dbReference type="Proteomes" id="UP000178985"/>
    </source>
</evidence>
<feature type="transmembrane region" description="Helical" evidence="6">
    <location>
        <begin position="156"/>
        <end position="177"/>
    </location>
</feature>
<dbReference type="Pfam" id="PF01810">
    <property type="entry name" value="LysE"/>
    <property type="match status" value="1"/>
</dbReference>
<sequence>MTPFLAQFAVVVIAHLLAVMSPGPDFIVVSRNSLSYSRKIGIYTALGVALGISVHVFYSLAGVGLVISKSIVLFNIIKVLGAIYLLYLGYKMLKSQPSTDGELEKITIKENADSFSPFDAIKNGFLVNVLNPKATLFFVALFTQVVGPATPQFVKVIYGVEMMFMTFVWFTIVSFLFSHKVFQKKIFKWRHIIDRAMGAVLVAIGIKVLVSR</sequence>
<dbReference type="Proteomes" id="UP000178985">
    <property type="component" value="Unassembled WGS sequence"/>
</dbReference>
<feature type="transmembrane region" description="Helical" evidence="6">
    <location>
        <begin position="6"/>
        <end position="28"/>
    </location>
</feature>
<dbReference type="PANTHER" id="PTHR30086">
    <property type="entry name" value="ARGININE EXPORTER PROTEIN ARGO"/>
    <property type="match status" value="1"/>
</dbReference>
<evidence type="ECO:0000256" key="4">
    <source>
        <dbReference type="ARBA" id="ARBA00022989"/>
    </source>
</evidence>
<dbReference type="AlphaFoldDB" id="A0A1F6V452"/>
<evidence type="ECO:0000256" key="6">
    <source>
        <dbReference type="SAM" id="Phobius"/>
    </source>
</evidence>
<evidence type="ECO:0000313" key="7">
    <source>
        <dbReference type="EMBL" id="OGI64405.1"/>
    </source>
</evidence>
<dbReference type="EMBL" id="MFTO01000001">
    <property type="protein sequence ID" value="OGI64405.1"/>
    <property type="molecule type" value="Genomic_DNA"/>
</dbReference>
<evidence type="ECO:0008006" key="9">
    <source>
        <dbReference type="Google" id="ProtNLM"/>
    </source>
</evidence>
<dbReference type="GO" id="GO:0015171">
    <property type="term" value="F:amino acid transmembrane transporter activity"/>
    <property type="evidence" value="ECO:0007669"/>
    <property type="project" value="TreeGrafter"/>
</dbReference>
<evidence type="ECO:0000256" key="3">
    <source>
        <dbReference type="ARBA" id="ARBA00022692"/>
    </source>
</evidence>
<evidence type="ECO:0000256" key="5">
    <source>
        <dbReference type="ARBA" id="ARBA00023136"/>
    </source>
</evidence>
<keyword evidence="3 6" id="KW-0812">Transmembrane</keyword>
<feature type="transmembrane region" description="Helical" evidence="6">
    <location>
        <begin position="66"/>
        <end position="87"/>
    </location>
</feature>
<dbReference type="GO" id="GO:0005886">
    <property type="term" value="C:plasma membrane"/>
    <property type="evidence" value="ECO:0007669"/>
    <property type="project" value="UniProtKB-SubCell"/>
</dbReference>
<keyword evidence="5 6" id="KW-0472">Membrane</keyword>
<gene>
    <name evidence="7" type="ORF">A2733_01195</name>
</gene>
<keyword evidence="2" id="KW-1003">Cell membrane</keyword>
<keyword evidence="4 6" id="KW-1133">Transmembrane helix</keyword>
<evidence type="ECO:0000256" key="2">
    <source>
        <dbReference type="ARBA" id="ARBA00022475"/>
    </source>
</evidence>
<evidence type="ECO:0000256" key="1">
    <source>
        <dbReference type="ARBA" id="ARBA00004651"/>
    </source>
</evidence>
<proteinExistence type="predicted"/>